<dbReference type="FunFam" id="3.40.1440.10:FF:000001">
    <property type="entry name" value="UvrABC system protein C"/>
    <property type="match status" value="1"/>
</dbReference>
<keyword evidence="1 6" id="KW-0963">Cytoplasm</keyword>
<comment type="subunit">
    <text evidence="6">Interacts with UvrB in an incision complex.</text>
</comment>
<dbReference type="RefSeq" id="WP_062276872.1">
    <property type="nucleotide sequence ID" value="NZ_DF968179.1"/>
</dbReference>
<dbReference type="EMBL" id="DF968179">
    <property type="protein sequence ID" value="GAP39137.1"/>
    <property type="molecule type" value="Genomic_DNA"/>
</dbReference>
<dbReference type="PATRIC" id="fig|1678840.3.peg.69"/>
<dbReference type="Gene3D" id="4.10.860.10">
    <property type="entry name" value="UVR domain"/>
    <property type="match status" value="1"/>
</dbReference>
<comment type="function">
    <text evidence="6">The UvrABC repair system catalyzes the recognition and processing of DNA lesions. UvrC both incises the 5' and 3' sides of the lesion. The N-terminal half is responsible for the 3' incision and the C-terminal half is responsible for the 5' incision.</text>
</comment>
<dbReference type="InterPro" id="IPR036876">
    <property type="entry name" value="UVR_dom_sf"/>
</dbReference>
<dbReference type="Pfam" id="PF08459">
    <property type="entry name" value="UvrC_RNaseH_dom"/>
    <property type="match status" value="1"/>
</dbReference>
<dbReference type="InterPro" id="IPR050066">
    <property type="entry name" value="UvrABC_protein_C"/>
</dbReference>
<dbReference type="InterPro" id="IPR004791">
    <property type="entry name" value="UvrC"/>
</dbReference>
<dbReference type="InterPro" id="IPR000305">
    <property type="entry name" value="GIY-YIG_endonuc"/>
</dbReference>
<dbReference type="InterPro" id="IPR035901">
    <property type="entry name" value="GIY-YIG_endonuc_sf"/>
</dbReference>
<evidence type="ECO:0000259" key="8">
    <source>
        <dbReference type="PROSITE" id="PS50164"/>
    </source>
</evidence>
<feature type="domain" description="UVR" evidence="7">
    <location>
        <begin position="205"/>
        <end position="240"/>
    </location>
</feature>
<dbReference type="AlphaFoldDB" id="A0A0K8P907"/>
<dbReference type="InterPro" id="IPR001943">
    <property type="entry name" value="UVR_dom"/>
</dbReference>
<keyword evidence="5 6" id="KW-0234">DNA repair</keyword>
<evidence type="ECO:0000256" key="2">
    <source>
        <dbReference type="ARBA" id="ARBA00022763"/>
    </source>
</evidence>
<dbReference type="GO" id="GO:0009432">
    <property type="term" value="P:SOS response"/>
    <property type="evidence" value="ECO:0007669"/>
    <property type="project" value="UniProtKB-UniRule"/>
</dbReference>
<dbReference type="SMART" id="SM00465">
    <property type="entry name" value="GIYc"/>
    <property type="match status" value="1"/>
</dbReference>
<reference evidence="10" key="1">
    <citation type="journal article" date="2015" name="Genome Announc.">
        <title>Draft Genome Sequence of Anaerolineae Strain TC1, a Novel Isolate from a Methanogenic Wastewater Treatment System.</title>
        <authorList>
            <person name="Matsuura N."/>
            <person name="Tourlousse D.M."/>
            <person name="Sun L."/>
            <person name="Toyonaga M."/>
            <person name="Kuroda K."/>
            <person name="Ohashi A."/>
            <person name="Cruz R."/>
            <person name="Yamaguchi T."/>
            <person name="Sekiguchi Y."/>
        </authorList>
    </citation>
    <scope>NUCLEOTIDE SEQUENCE [LARGE SCALE GENOMIC DNA]</scope>
    <source>
        <strain evidence="10">TC1</strain>
    </source>
</reference>
<sequence length="620" mass="70972">MAVNEKIQGILDTLPKKPGCYLMKDKDGTIIYIGKAINLWNRVHSYFQERGDHVPRIRQMIARIDFIDWIVVESELEALILEMNLIKKHRPQYNVQLKDDKNYPYIKIEFQKPFPKIYITRQMHRDGSRYFGPYTSVWAVHQTLDLLRKIFPYISCDRDITGHDLRACLYYDIKLCSGPCIGAISQKEYYAMIEDMGNFLEGKTAKIVDRLQKEMEEASDQLRFEKAAMIRDQIQAISRVVEKQKIVSSEQMDSDVISLARAENEACIQMFFIRGGKLIGQEYFIMKGTEDAKDAEVLTEFIKQYYNEATSVPDQMLLPQELDETRIIRQWLKQKQGRGCVEIKVPKSGDGKDLVNMATENAIETLRALKTQWENDTNKQSETLAELQEALSMDVPPNRIECYDISNTQGSLSVGSMVVFEQGTPSKQMYRRFNIKTVEGPNDFDSMTEVLTRRLKRWQAAQEKNQEAGGKPDVSFALLPDLIIMDGGKGQLGRAVEVLTEFGLRDRIAVVGLAKREEEIFVPGKADPVVLPRHSQALYLVQRIRDEAHRFAITAHRNRRTKEGLASQLEKIPGIGPVKRKALLKKFGTIENIVKAEKAELMLVNGISEINAEAIRDYFG</sequence>
<dbReference type="SUPFAM" id="SSF46600">
    <property type="entry name" value="C-terminal UvrC-binding domain of UvrB"/>
    <property type="match status" value="1"/>
</dbReference>
<dbReference type="GO" id="GO:0006289">
    <property type="term" value="P:nucleotide-excision repair"/>
    <property type="evidence" value="ECO:0007669"/>
    <property type="project" value="UniProtKB-UniRule"/>
</dbReference>
<protein>
    <recommendedName>
        <fullName evidence="6">UvrABC system protein C</fullName>
        <shortName evidence="6">Protein UvrC</shortName>
    </recommendedName>
    <alternativeName>
        <fullName evidence="6">Excinuclease ABC subunit C</fullName>
    </alternativeName>
</protein>
<proteinExistence type="inferred from homology"/>
<dbReference type="OrthoDB" id="9804933at2"/>
<name>A0A0K8P907_9CHLR</name>
<dbReference type="InterPro" id="IPR038476">
    <property type="entry name" value="UvrC_RNase_H_dom_sf"/>
</dbReference>
<evidence type="ECO:0000313" key="10">
    <source>
        <dbReference type="EMBL" id="GAP39137.1"/>
    </source>
</evidence>
<evidence type="ECO:0000313" key="11">
    <source>
        <dbReference type="Proteomes" id="UP000053370"/>
    </source>
</evidence>
<organism evidence="10">
    <name type="scientific">Flexilinea flocculi</name>
    <dbReference type="NCBI Taxonomy" id="1678840"/>
    <lineage>
        <taxon>Bacteria</taxon>
        <taxon>Bacillati</taxon>
        <taxon>Chloroflexota</taxon>
        <taxon>Anaerolineae</taxon>
        <taxon>Anaerolineales</taxon>
        <taxon>Anaerolineaceae</taxon>
        <taxon>Flexilinea</taxon>
    </lineage>
</organism>
<dbReference type="PANTHER" id="PTHR30562">
    <property type="entry name" value="UVRC/OXIDOREDUCTASE"/>
    <property type="match status" value="1"/>
</dbReference>
<dbReference type="Gene3D" id="3.40.1440.10">
    <property type="entry name" value="GIY-YIG endonuclease"/>
    <property type="match status" value="1"/>
</dbReference>
<dbReference type="InterPro" id="IPR010994">
    <property type="entry name" value="RuvA_2-like"/>
</dbReference>
<evidence type="ECO:0000256" key="6">
    <source>
        <dbReference type="HAMAP-Rule" id="MF_00203"/>
    </source>
</evidence>
<dbReference type="PROSITE" id="PS50151">
    <property type="entry name" value="UVR"/>
    <property type="match status" value="1"/>
</dbReference>
<dbReference type="NCBIfam" id="NF001824">
    <property type="entry name" value="PRK00558.1-5"/>
    <property type="match status" value="1"/>
</dbReference>
<keyword evidence="11" id="KW-1185">Reference proteome</keyword>
<dbReference type="PANTHER" id="PTHR30562:SF1">
    <property type="entry name" value="UVRABC SYSTEM PROTEIN C"/>
    <property type="match status" value="1"/>
</dbReference>
<dbReference type="SUPFAM" id="SSF82771">
    <property type="entry name" value="GIY-YIG endonuclease"/>
    <property type="match status" value="1"/>
</dbReference>
<dbReference type="GO" id="GO:0009381">
    <property type="term" value="F:excinuclease ABC activity"/>
    <property type="evidence" value="ECO:0007669"/>
    <property type="project" value="UniProtKB-UniRule"/>
</dbReference>
<dbReference type="Gene3D" id="1.10.150.20">
    <property type="entry name" value="5' to 3' exonuclease, C-terminal subdomain"/>
    <property type="match status" value="1"/>
</dbReference>
<keyword evidence="4 6" id="KW-0267">Excision nuclease</keyword>
<dbReference type="InterPro" id="IPR003583">
    <property type="entry name" value="Hlx-hairpin-Hlx_DNA-bd_motif"/>
</dbReference>
<keyword evidence="2 6" id="KW-0227">DNA damage</keyword>
<keyword evidence="6" id="KW-0742">SOS response</keyword>
<dbReference type="PROSITE" id="PS50164">
    <property type="entry name" value="GIY_YIG"/>
    <property type="match status" value="1"/>
</dbReference>
<accession>A0A0K8P907</accession>
<dbReference type="Pfam" id="PF02151">
    <property type="entry name" value="UVR"/>
    <property type="match status" value="1"/>
</dbReference>
<evidence type="ECO:0000256" key="5">
    <source>
        <dbReference type="ARBA" id="ARBA00023204"/>
    </source>
</evidence>
<comment type="similarity">
    <text evidence="6">Belongs to the UvrC family.</text>
</comment>
<dbReference type="Pfam" id="PF01541">
    <property type="entry name" value="GIY-YIG"/>
    <property type="match status" value="1"/>
</dbReference>
<dbReference type="NCBIfam" id="TIGR00194">
    <property type="entry name" value="uvrC"/>
    <property type="match status" value="1"/>
</dbReference>
<dbReference type="Gene3D" id="3.30.420.340">
    <property type="entry name" value="UvrC, RNAse H endonuclease domain"/>
    <property type="match status" value="1"/>
</dbReference>
<evidence type="ECO:0000259" key="9">
    <source>
        <dbReference type="PROSITE" id="PS50165"/>
    </source>
</evidence>
<dbReference type="PROSITE" id="PS50165">
    <property type="entry name" value="UVRC"/>
    <property type="match status" value="1"/>
</dbReference>
<gene>
    <name evidence="6" type="primary">uvrC</name>
    <name evidence="10" type="ORF">ATC1_1156</name>
</gene>
<evidence type="ECO:0000256" key="3">
    <source>
        <dbReference type="ARBA" id="ARBA00022769"/>
    </source>
</evidence>
<dbReference type="SMART" id="SM00278">
    <property type="entry name" value="HhH1"/>
    <property type="match status" value="2"/>
</dbReference>
<evidence type="ECO:0000256" key="1">
    <source>
        <dbReference type="ARBA" id="ARBA00022490"/>
    </source>
</evidence>
<dbReference type="Pfam" id="PF22920">
    <property type="entry name" value="UvrC_RNaseH"/>
    <property type="match status" value="1"/>
</dbReference>
<dbReference type="HAMAP" id="MF_00203">
    <property type="entry name" value="UvrC"/>
    <property type="match status" value="1"/>
</dbReference>
<dbReference type="GO" id="GO:0009380">
    <property type="term" value="C:excinuclease repair complex"/>
    <property type="evidence" value="ECO:0007669"/>
    <property type="project" value="InterPro"/>
</dbReference>
<evidence type="ECO:0000256" key="4">
    <source>
        <dbReference type="ARBA" id="ARBA00022881"/>
    </source>
</evidence>
<dbReference type="CDD" id="cd10434">
    <property type="entry name" value="GIY-YIG_UvrC_Cho"/>
    <property type="match status" value="1"/>
</dbReference>
<dbReference type="GO" id="GO:0003677">
    <property type="term" value="F:DNA binding"/>
    <property type="evidence" value="ECO:0007669"/>
    <property type="project" value="UniProtKB-UniRule"/>
</dbReference>
<keyword evidence="3 6" id="KW-0228">DNA excision</keyword>
<dbReference type="Pfam" id="PF14520">
    <property type="entry name" value="HHH_5"/>
    <property type="match status" value="1"/>
</dbReference>
<evidence type="ECO:0000259" key="7">
    <source>
        <dbReference type="PROSITE" id="PS50151"/>
    </source>
</evidence>
<dbReference type="GO" id="GO:0005737">
    <property type="term" value="C:cytoplasm"/>
    <property type="evidence" value="ECO:0007669"/>
    <property type="project" value="UniProtKB-SubCell"/>
</dbReference>
<dbReference type="InterPro" id="IPR047296">
    <property type="entry name" value="GIY-YIG_UvrC_Cho"/>
</dbReference>
<dbReference type="STRING" id="1678840.ATC1_1156"/>
<feature type="domain" description="UvrC family homology region profile" evidence="9">
    <location>
        <begin position="256"/>
        <end position="499"/>
    </location>
</feature>
<feature type="domain" description="GIY-YIG" evidence="8">
    <location>
        <begin position="16"/>
        <end position="95"/>
    </location>
</feature>
<dbReference type="SUPFAM" id="SSF47781">
    <property type="entry name" value="RuvA domain 2-like"/>
    <property type="match status" value="1"/>
</dbReference>
<dbReference type="InterPro" id="IPR001162">
    <property type="entry name" value="UvrC_RNase_H_dom"/>
</dbReference>
<comment type="subcellular location">
    <subcellularLocation>
        <location evidence="6">Cytoplasm</location>
    </subcellularLocation>
</comment>
<dbReference type="Proteomes" id="UP000053370">
    <property type="component" value="Unassembled WGS sequence"/>
</dbReference>